<sequence length="108" mass="13178">THDLLLFDCYPRIEWSDAKVLDSLQRTWDKFINVYPHKNQVIPQIYACEYRKGFIWLQYGFWNAKMESGEFNNPYRGKIGLCYYKDEFIRKNEEMQQEIKQVNIEIVK</sequence>
<evidence type="ECO:0000313" key="1">
    <source>
        <dbReference type="EMBL" id="KKL52649.1"/>
    </source>
</evidence>
<proteinExistence type="predicted"/>
<gene>
    <name evidence="1" type="ORF">LCGC14_2283390</name>
</gene>
<reference evidence="1" key="1">
    <citation type="journal article" date="2015" name="Nature">
        <title>Complex archaea that bridge the gap between prokaryotes and eukaryotes.</title>
        <authorList>
            <person name="Spang A."/>
            <person name="Saw J.H."/>
            <person name="Jorgensen S.L."/>
            <person name="Zaremba-Niedzwiedzka K."/>
            <person name="Martijn J."/>
            <person name="Lind A.E."/>
            <person name="van Eijk R."/>
            <person name="Schleper C."/>
            <person name="Guy L."/>
            <person name="Ettema T.J."/>
        </authorList>
    </citation>
    <scope>NUCLEOTIDE SEQUENCE</scope>
</reference>
<protein>
    <submittedName>
        <fullName evidence="1">Uncharacterized protein</fullName>
    </submittedName>
</protein>
<name>A0A0F9CTV9_9ZZZZ</name>
<comment type="caution">
    <text evidence="1">The sequence shown here is derived from an EMBL/GenBank/DDBJ whole genome shotgun (WGS) entry which is preliminary data.</text>
</comment>
<feature type="non-terminal residue" evidence="1">
    <location>
        <position position="1"/>
    </location>
</feature>
<dbReference type="AlphaFoldDB" id="A0A0F9CTV9"/>
<dbReference type="EMBL" id="LAZR01031818">
    <property type="protein sequence ID" value="KKL52649.1"/>
    <property type="molecule type" value="Genomic_DNA"/>
</dbReference>
<organism evidence="1">
    <name type="scientific">marine sediment metagenome</name>
    <dbReference type="NCBI Taxonomy" id="412755"/>
    <lineage>
        <taxon>unclassified sequences</taxon>
        <taxon>metagenomes</taxon>
        <taxon>ecological metagenomes</taxon>
    </lineage>
</organism>
<accession>A0A0F9CTV9</accession>